<gene>
    <name evidence="4" type="ORF">ACFQI8_17410</name>
</gene>
<dbReference type="InterPro" id="IPR011635">
    <property type="entry name" value="CARDB"/>
</dbReference>
<dbReference type="Gene3D" id="2.60.40.10">
    <property type="entry name" value="Immunoglobulins"/>
    <property type="match status" value="1"/>
</dbReference>
<dbReference type="PANTHER" id="PTHR35902:SF6">
    <property type="entry name" value="CONSERVED WITHIN P. AEROPHILUM"/>
    <property type="match status" value="1"/>
</dbReference>
<keyword evidence="2" id="KW-0472">Membrane</keyword>
<name>A0ABD5XNH4_9EURY</name>
<evidence type="ECO:0000259" key="3">
    <source>
        <dbReference type="Pfam" id="PF07705"/>
    </source>
</evidence>
<dbReference type="RefSeq" id="WP_390247040.1">
    <property type="nucleotide sequence ID" value="NZ_JBHTAB010000012.1"/>
</dbReference>
<keyword evidence="2" id="KW-1133">Transmembrane helix</keyword>
<evidence type="ECO:0000313" key="5">
    <source>
        <dbReference type="Proteomes" id="UP001596460"/>
    </source>
</evidence>
<dbReference type="AlphaFoldDB" id="A0ABD5XNH4"/>
<accession>A0ABD5XNH4</accession>
<feature type="region of interest" description="Disordered" evidence="1">
    <location>
        <begin position="343"/>
        <end position="370"/>
    </location>
</feature>
<dbReference type="Pfam" id="PF07705">
    <property type="entry name" value="CARDB"/>
    <property type="match status" value="1"/>
</dbReference>
<dbReference type="InterPro" id="IPR013783">
    <property type="entry name" value="Ig-like_fold"/>
</dbReference>
<keyword evidence="2" id="KW-0812">Transmembrane</keyword>
<evidence type="ECO:0000256" key="1">
    <source>
        <dbReference type="SAM" id="MobiDB-lite"/>
    </source>
</evidence>
<reference evidence="4 5" key="1">
    <citation type="journal article" date="2019" name="Int. J. Syst. Evol. Microbiol.">
        <title>The Global Catalogue of Microorganisms (GCM) 10K type strain sequencing project: providing services to taxonomists for standard genome sequencing and annotation.</title>
        <authorList>
            <consortium name="The Broad Institute Genomics Platform"/>
            <consortium name="The Broad Institute Genome Sequencing Center for Infectious Disease"/>
            <person name="Wu L."/>
            <person name="Ma J."/>
        </authorList>
    </citation>
    <scope>NUCLEOTIDE SEQUENCE [LARGE SCALE GENOMIC DNA]</scope>
    <source>
        <strain evidence="4 5">DSM 26526</strain>
    </source>
</reference>
<feature type="domain" description="CARDB" evidence="3">
    <location>
        <begin position="40"/>
        <end position="121"/>
    </location>
</feature>
<evidence type="ECO:0000256" key="2">
    <source>
        <dbReference type="SAM" id="Phobius"/>
    </source>
</evidence>
<organism evidence="4 5">
    <name type="scientific">Haloferax chudinovii</name>
    <dbReference type="NCBI Taxonomy" id="1109010"/>
    <lineage>
        <taxon>Archaea</taxon>
        <taxon>Methanobacteriati</taxon>
        <taxon>Methanobacteriota</taxon>
        <taxon>Stenosarchaea group</taxon>
        <taxon>Halobacteria</taxon>
        <taxon>Halobacteriales</taxon>
        <taxon>Haloferacaceae</taxon>
        <taxon>Haloferax</taxon>
    </lineage>
</organism>
<evidence type="ECO:0000313" key="4">
    <source>
        <dbReference type="EMBL" id="MFC7131149.1"/>
    </source>
</evidence>
<dbReference type="EMBL" id="JBHTAB010000012">
    <property type="protein sequence ID" value="MFC7131149.1"/>
    <property type="molecule type" value="Genomic_DNA"/>
</dbReference>
<feature type="transmembrane region" description="Helical" evidence="2">
    <location>
        <begin position="371"/>
        <end position="391"/>
    </location>
</feature>
<dbReference type="Proteomes" id="UP001596460">
    <property type="component" value="Unassembled WGS sequence"/>
</dbReference>
<protein>
    <submittedName>
        <fullName evidence="4">CARDB domain-containing protein</fullName>
    </submittedName>
</protein>
<keyword evidence="5" id="KW-1185">Reference proteome</keyword>
<dbReference type="PANTHER" id="PTHR35902">
    <property type="entry name" value="S-LAYER DOMAIN-LIKE PROTEIN-RELATED"/>
    <property type="match status" value="1"/>
</dbReference>
<feature type="compositionally biased region" description="Low complexity" evidence="1">
    <location>
        <begin position="354"/>
        <end position="370"/>
    </location>
</feature>
<sequence>MTESRGVRPAIAGAVALLAVTSILVGGPSAVSAQSGQIVVNSTTVEPSEPYVGESVTVRATVSNFESSSGGVNLREVTLRSGGSIVAEANKLGTLGPGGSVDVPLSTTFTSPGEKQLTVHVSGRHENGNVINVEYPVIVEVEERDVRAGLSVTEQTNDSVNVELTNYGNTNLSGVEIVASVNDSEVARRYTSNLDPDTNRSVVFDTADMSDQVVLFTATYTVDGETYTTSLSKELDDDSVPGEIQLTSIETTRSAGSVTIQGDAANIGNTDASSVLLTVKETANVSHGSPSGGYFVGRVEASEFATFDLTAQFSGEPTTVPIEVSYIVDGDRVTTTQEVPLDAGGTAAVADGPQSNQGPGSNESSSGGSQLPVPVIGGVLVVVVLGGVGIYRWRQH</sequence>
<proteinExistence type="predicted"/>
<comment type="caution">
    <text evidence="4">The sequence shown here is derived from an EMBL/GenBank/DDBJ whole genome shotgun (WGS) entry which is preliminary data.</text>
</comment>